<dbReference type="EMBL" id="KI669138">
    <property type="protein sequence ID" value="ETN69268.1"/>
    <property type="molecule type" value="Genomic_DNA"/>
</dbReference>
<sequence>MRELVKQLKLMMMPAIVMMIPAVLLNDPRHQREVNLSIISLSSPPSPARTGFAAFVCFRKPRCRTRI</sequence>
<reference evidence="2" key="1">
    <citation type="journal article" date="2014" name="Nat. Genet.">
        <title>Genome of the human hookworm Necator americanus.</title>
        <authorList>
            <person name="Tang Y.T."/>
            <person name="Gao X."/>
            <person name="Rosa B.A."/>
            <person name="Abubucker S."/>
            <person name="Hallsworth-Pepin K."/>
            <person name="Martin J."/>
            <person name="Tyagi R."/>
            <person name="Heizer E."/>
            <person name="Zhang X."/>
            <person name="Bhonagiri-Palsikar V."/>
            <person name="Minx P."/>
            <person name="Warren W.C."/>
            <person name="Wang Q."/>
            <person name="Zhan B."/>
            <person name="Hotez P.J."/>
            <person name="Sternberg P.W."/>
            <person name="Dougall A."/>
            <person name="Gaze S.T."/>
            <person name="Mulvenna J."/>
            <person name="Sotillo J."/>
            <person name="Ranganathan S."/>
            <person name="Rabelo E.M."/>
            <person name="Wilson R.K."/>
            <person name="Felgner P.L."/>
            <person name="Bethony J."/>
            <person name="Hawdon J.M."/>
            <person name="Gasser R.B."/>
            <person name="Loukas A."/>
            <person name="Mitreva M."/>
        </authorList>
    </citation>
    <scope>NUCLEOTIDE SEQUENCE [LARGE SCALE GENOMIC DNA]</scope>
</reference>
<evidence type="ECO:0000313" key="1">
    <source>
        <dbReference type="EMBL" id="ETN69268.1"/>
    </source>
</evidence>
<proteinExistence type="predicted"/>
<keyword evidence="2" id="KW-1185">Reference proteome</keyword>
<gene>
    <name evidence="1" type="ORF">NECAME_15415</name>
</gene>
<protein>
    <submittedName>
        <fullName evidence="1">Uncharacterized protein</fullName>
    </submittedName>
</protein>
<accession>W2SI92</accession>
<name>W2SI92_NECAM</name>
<organism evidence="1 2">
    <name type="scientific">Necator americanus</name>
    <name type="common">Human hookworm</name>
    <dbReference type="NCBI Taxonomy" id="51031"/>
    <lineage>
        <taxon>Eukaryota</taxon>
        <taxon>Metazoa</taxon>
        <taxon>Ecdysozoa</taxon>
        <taxon>Nematoda</taxon>
        <taxon>Chromadorea</taxon>
        <taxon>Rhabditida</taxon>
        <taxon>Rhabditina</taxon>
        <taxon>Rhabditomorpha</taxon>
        <taxon>Strongyloidea</taxon>
        <taxon>Ancylostomatidae</taxon>
        <taxon>Bunostominae</taxon>
        <taxon>Necator</taxon>
    </lineage>
</organism>
<evidence type="ECO:0000313" key="2">
    <source>
        <dbReference type="Proteomes" id="UP000053676"/>
    </source>
</evidence>
<dbReference type="Proteomes" id="UP000053676">
    <property type="component" value="Unassembled WGS sequence"/>
</dbReference>
<dbReference type="AlphaFoldDB" id="W2SI92"/>
<dbReference type="KEGG" id="nai:NECAME_15415"/>